<evidence type="ECO:0000256" key="5">
    <source>
        <dbReference type="SAM" id="SignalP"/>
    </source>
</evidence>
<feature type="chain" id="PRO_5022725481" description="SH3 domain-containing protein" evidence="5">
    <location>
        <begin position="19"/>
        <end position="1405"/>
    </location>
</feature>
<keyword evidence="4" id="KW-0472">Membrane</keyword>
<name>A0A5C3KGK2_COPMA</name>
<proteinExistence type="predicted"/>
<dbReference type="Pfam" id="PF12768">
    <property type="entry name" value="Rax2"/>
    <property type="match status" value="1"/>
</dbReference>
<feature type="transmembrane region" description="Helical" evidence="4">
    <location>
        <begin position="1231"/>
        <end position="1262"/>
    </location>
</feature>
<dbReference type="PANTHER" id="PTHR31778">
    <property type="entry name" value="BUD SITE SELECTION PROTEIN RAX2"/>
    <property type="match status" value="1"/>
</dbReference>
<dbReference type="Proteomes" id="UP000307440">
    <property type="component" value="Unassembled WGS sequence"/>
</dbReference>
<dbReference type="EMBL" id="ML210369">
    <property type="protein sequence ID" value="TFK18925.1"/>
    <property type="molecule type" value="Genomic_DNA"/>
</dbReference>
<dbReference type="InterPro" id="IPR001452">
    <property type="entry name" value="SH3_domain"/>
</dbReference>
<organism evidence="7 8">
    <name type="scientific">Coprinopsis marcescibilis</name>
    <name type="common">Agaric fungus</name>
    <name type="synonym">Psathyrella marcescibilis</name>
    <dbReference type="NCBI Taxonomy" id="230819"/>
    <lineage>
        <taxon>Eukaryota</taxon>
        <taxon>Fungi</taxon>
        <taxon>Dikarya</taxon>
        <taxon>Basidiomycota</taxon>
        <taxon>Agaricomycotina</taxon>
        <taxon>Agaricomycetes</taxon>
        <taxon>Agaricomycetidae</taxon>
        <taxon>Agaricales</taxon>
        <taxon>Agaricineae</taxon>
        <taxon>Psathyrellaceae</taxon>
        <taxon>Coprinopsis</taxon>
    </lineage>
</organism>
<dbReference type="SUPFAM" id="SSF50044">
    <property type="entry name" value="SH3-domain"/>
    <property type="match status" value="1"/>
</dbReference>
<dbReference type="PROSITE" id="PS50002">
    <property type="entry name" value="SH3"/>
    <property type="match status" value="1"/>
</dbReference>
<dbReference type="Pfam" id="PF20843">
    <property type="entry name" value="Rax2_3"/>
    <property type="match status" value="1"/>
</dbReference>
<keyword evidence="4" id="KW-1133">Transmembrane helix</keyword>
<dbReference type="OrthoDB" id="2503993at2759"/>
<dbReference type="SUPFAM" id="SSF50965">
    <property type="entry name" value="Galactose oxidase, central domain"/>
    <property type="match status" value="3"/>
</dbReference>
<evidence type="ECO:0000256" key="2">
    <source>
        <dbReference type="PROSITE-ProRule" id="PRU00192"/>
    </source>
</evidence>
<keyword evidence="8" id="KW-1185">Reference proteome</keyword>
<dbReference type="Pfam" id="PF20842">
    <property type="entry name" value="Rax2_2"/>
    <property type="match status" value="1"/>
</dbReference>
<dbReference type="Gene3D" id="2.120.10.80">
    <property type="entry name" value="Kelch-type beta propeller"/>
    <property type="match status" value="1"/>
</dbReference>
<evidence type="ECO:0000313" key="8">
    <source>
        <dbReference type="Proteomes" id="UP000307440"/>
    </source>
</evidence>
<protein>
    <recommendedName>
        <fullName evidence="6">SH3 domain-containing protein</fullName>
    </recommendedName>
</protein>
<feature type="signal peptide" evidence="5">
    <location>
        <begin position="1"/>
        <end position="18"/>
    </location>
</feature>
<keyword evidence="5" id="KW-0732">Signal</keyword>
<sequence>MLSTKLFVAFSTLHAVLAANPHVDFDRMGKVALAGAFAGLDLFQNDAIAFDQATSTLFARDQRGALTRLASTNTGGRILAGCQLGDQFYFAGLFSSINDVQVSNIASYTAASNTYAPLGSNSPNGEVEALFCDGKDAKIWAGGSFSAPAGAVAVWNPRSNEWEQPPFGGLNGAQARVSSITVNSSDESLFFSGSFITNFGSLRRFNGSRNPLVPDSPGATPFSLSLVPIPVGSIAGAEVIAAPSSTEDGFSDIRNVLCPGSEDGPGNSWFAENGATSVITLRTFSFISAQGVRLGNTFQSNRGTTGFSVTTIPDNNVRTLQYFDPIAGENRTCTECPLSTDPSVPFQDFLFVEPLAITGVQIELSEFIGASAGLHILQLLSSGAFASAFDENNGLSCFSTGPSNTTRTGDWVVEQAGTGIAGTVQNILSASANADASPADPPTFTWSPYISAAGNYDIHLMIPGCANLRDCDSRTFVQVVVFPGDGLPPTVVPSISQQNTQDTSILIYSGPILPTSPRFSTTITMSLADDGVGGDASGRVKMVADRVQLILRSANATESEGGDTPTSTNLRRGFGFLEWPRSLDITADGTNALPNTTITALDSIGFDLFTDLGSTLTRTPLTVTAVAHHSSGAIFLGGSFNLTAGSASGASNIVAFRDNALVSLADGGLDGPVASLVIDGDLLFVGGSFRDTTSGSNNGRLRGIAVYNVQANTWSSLIAGVNGQVSKLAMIDGHVQVLGDFTELPNPESDFSVRAGGYAVWDVRSSSWVNPGGFTVGRMSLIADGPSSTKYVAGNVAAARKYGASGMVILQNGENPEFPQVNPLSVELGVGQSPLPSQPSSPPAAVRRHLVARNWISRHVDLPRRIFARQSNPGGLAPLPSPPATPAPAVLAGTFWNDGSRELTVLGGNFSFQTSGSSSLAQALAIYDTESGSIRALVGDQLNGTVRAVLVDGDRLFVGGEFGLGSESVNGIAIYDLANDRWDNSGLQPLQAAAGSSVVVRSISKTPAQAGHVIVAGSFSQAGSLRCQGICMLDVGAKQWKTLGSGIVGEVASVVYAGDQQDVLFVGGSLAASDNAPANVLQYSFSNSSWIPVGSASDLPGPVTAIELNNGDARNAFAAGQDGSGQPFLSHYNGEGWTVLESSLGPNSNVAQLTMVPLQNTHDAQGVIQQDRVLMVSGSLVDSTHGDISSALYDGQTLVPYIVSSTSSGSSGTIASIFRSLARFSFDQRKFLAVGVVILISIAIAAGVVFLLALVGILWTLFSRKDEKLNKYEGDENDEDSTRHRPSSLLEHINAATRATISGASPLADYSGEDDKSRTDQDPFGPDASNFARAETPSDAIGGMLAEESSRPAHARYSFDGNGEGELPISAGDELEVLDDRDPAWWYARNARTGREGVVPAAYLY</sequence>
<keyword evidence="1 2" id="KW-0728">SH3 domain</keyword>
<dbReference type="Pfam" id="PF00018">
    <property type="entry name" value="SH3_1"/>
    <property type="match status" value="1"/>
</dbReference>
<dbReference type="STRING" id="230819.A0A5C3KGK2"/>
<evidence type="ECO:0000256" key="4">
    <source>
        <dbReference type="SAM" id="Phobius"/>
    </source>
</evidence>
<dbReference type="InterPro" id="IPR011043">
    <property type="entry name" value="Gal_Oxase/kelch_b-propeller"/>
</dbReference>
<dbReference type="InterPro" id="IPR024982">
    <property type="entry name" value="Rax2-like_C"/>
</dbReference>
<evidence type="ECO:0000313" key="7">
    <source>
        <dbReference type="EMBL" id="TFK18925.1"/>
    </source>
</evidence>
<evidence type="ECO:0000259" key="6">
    <source>
        <dbReference type="PROSITE" id="PS50002"/>
    </source>
</evidence>
<gene>
    <name evidence="7" type="ORF">FA15DRAFT_602377</name>
</gene>
<evidence type="ECO:0000256" key="3">
    <source>
        <dbReference type="SAM" id="MobiDB-lite"/>
    </source>
</evidence>
<feature type="region of interest" description="Disordered" evidence="3">
    <location>
        <begin position="1304"/>
        <end position="1333"/>
    </location>
</feature>
<dbReference type="Gene3D" id="2.30.30.40">
    <property type="entry name" value="SH3 Domains"/>
    <property type="match status" value="1"/>
</dbReference>
<dbReference type="PANTHER" id="PTHR31778:SF2">
    <property type="entry name" value="BUD SITE SELECTION PROTEIN RAX2"/>
    <property type="match status" value="1"/>
</dbReference>
<dbReference type="SMART" id="SM00326">
    <property type="entry name" value="SH3"/>
    <property type="match status" value="1"/>
</dbReference>
<dbReference type="GO" id="GO:1902929">
    <property type="term" value="C:plasma membrane of growing cell tip"/>
    <property type="evidence" value="ECO:0007669"/>
    <property type="project" value="TreeGrafter"/>
</dbReference>
<accession>A0A5C3KGK2</accession>
<reference evidence="7 8" key="1">
    <citation type="journal article" date="2019" name="Nat. Ecol. Evol.">
        <title>Megaphylogeny resolves global patterns of mushroom evolution.</title>
        <authorList>
            <person name="Varga T."/>
            <person name="Krizsan K."/>
            <person name="Foldi C."/>
            <person name="Dima B."/>
            <person name="Sanchez-Garcia M."/>
            <person name="Sanchez-Ramirez S."/>
            <person name="Szollosi G.J."/>
            <person name="Szarkandi J.G."/>
            <person name="Papp V."/>
            <person name="Albert L."/>
            <person name="Andreopoulos W."/>
            <person name="Angelini C."/>
            <person name="Antonin V."/>
            <person name="Barry K.W."/>
            <person name="Bougher N.L."/>
            <person name="Buchanan P."/>
            <person name="Buyck B."/>
            <person name="Bense V."/>
            <person name="Catcheside P."/>
            <person name="Chovatia M."/>
            <person name="Cooper J."/>
            <person name="Damon W."/>
            <person name="Desjardin D."/>
            <person name="Finy P."/>
            <person name="Geml J."/>
            <person name="Haridas S."/>
            <person name="Hughes K."/>
            <person name="Justo A."/>
            <person name="Karasinski D."/>
            <person name="Kautmanova I."/>
            <person name="Kiss B."/>
            <person name="Kocsube S."/>
            <person name="Kotiranta H."/>
            <person name="LaButti K.M."/>
            <person name="Lechner B.E."/>
            <person name="Liimatainen K."/>
            <person name="Lipzen A."/>
            <person name="Lukacs Z."/>
            <person name="Mihaltcheva S."/>
            <person name="Morgado L.N."/>
            <person name="Niskanen T."/>
            <person name="Noordeloos M.E."/>
            <person name="Ohm R.A."/>
            <person name="Ortiz-Santana B."/>
            <person name="Ovrebo C."/>
            <person name="Racz N."/>
            <person name="Riley R."/>
            <person name="Savchenko A."/>
            <person name="Shiryaev A."/>
            <person name="Soop K."/>
            <person name="Spirin V."/>
            <person name="Szebenyi C."/>
            <person name="Tomsovsky M."/>
            <person name="Tulloss R.E."/>
            <person name="Uehling J."/>
            <person name="Grigoriev I.V."/>
            <person name="Vagvolgyi C."/>
            <person name="Papp T."/>
            <person name="Martin F.M."/>
            <person name="Miettinen O."/>
            <person name="Hibbett D.S."/>
            <person name="Nagy L.G."/>
        </authorList>
    </citation>
    <scope>NUCLEOTIDE SEQUENCE [LARGE SCALE GENOMIC DNA]</scope>
    <source>
        <strain evidence="7 8">CBS 121175</strain>
    </source>
</reference>
<dbReference type="InterPro" id="IPR015915">
    <property type="entry name" value="Kelch-typ_b-propeller"/>
</dbReference>
<dbReference type="InterPro" id="IPR036028">
    <property type="entry name" value="SH3-like_dom_sf"/>
</dbReference>
<keyword evidence="4" id="KW-0812">Transmembrane</keyword>
<dbReference type="InterPro" id="IPR048265">
    <property type="entry name" value="Rax2-like_third"/>
</dbReference>
<evidence type="ECO:0000256" key="1">
    <source>
        <dbReference type="ARBA" id="ARBA00022443"/>
    </source>
</evidence>
<dbReference type="InterPro" id="IPR048266">
    <property type="entry name" value="Rax2-like_second"/>
</dbReference>
<feature type="domain" description="SH3" evidence="6">
    <location>
        <begin position="1348"/>
        <end position="1405"/>
    </location>
</feature>